<feature type="domain" description="HTH hxlR-type" evidence="4">
    <location>
        <begin position="15"/>
        <end position="118"/>
    </location>
</feature>
<protein>
    <submittedName>
        <fullName evidence="5">Transcriptional regulator</fullName>
    </submittedName>
</protein>
<dbReference type="SUPFAM" id="SSF46785">
    <property type="entry name" value="Winged helix' DNA-binding domain"/>
    <property type="match status" value="1"/>
</dbReference>
<proteinExistence type="predicted"/>
<evidence type="ECO:0000313" key="5">
    <source>
        <dbReference type="EMBL" id="RXF68685.1"/>
    </source>
</evidence>
<dbReference type="Pfam" id="PF01638">
    <property type="entry name" value="HxlR"/>
    <property type="match status" value="1"/>
</dbReference>
<dbReference type="PANTHER" id="PTHR33204">
    <property type="entry name" value="TRANSCRIPTIONAL REGULATOR, MARR FAMILY"/>
    <property type="match status" value="1"/>
</dbReference>
<dbReference type="Proteomes" id="UP000290848">
    <property type="component" value="Unassembled WGS sequence"/>
</dbReference>
<dbReference type="Gene3D" id="1.10.10.10">
    <property type="entry name" value="Winged helix-like DNA-binding domain superfamily/Winged helix DNA-binding domain"/>
    <property type="match status" value="1"/>
</dbReference>
<reference evidence="5 6" key="1">
    <citation type="submission" date="2018-12" db="EMBL/GenBank/DDBJ databases">
        <title>The Draft Genome Sequence of the Soil Bacterium Pedobacter tournemirensis R1.</title>
        <authorList>
            <person name="He J."/>
        </authorList>
    </citation>
    <scope>NUCLEOTIDE SEQUENCE [LARGE SCALE GENOMIC DNA]</scope>
    <source>
        <strain evidence="5 6">R1</strain>
    </source>
</reference>
<dbReference type="PROSITE" id="PS51118">
    <property type="entry name" value="HTH_HXLR"/>
    <property type="match status" value="1"/>
</dbReference>
<gene>
    <name evidence="5" type="ORF">EKH83_15270</name>
</gene>
<dbReference type="GO" id="GO:0003677">
    <property type="term" value="F:DNA binding"/>
    <property type="evidence" value="ECO:0007669"/>
    <property type="project" value="UniProtKB-KW"/>
</dbReference>
<keyword evidence="1" id="KW-0805">Transcription regulation</keyword>
<evidence type="ECO:0000313" key="6">
    <source>
        <dbReference type="Proteomes" id="UP000290848"/>
    </source>
</evidence>
<evidence type="ECO:0000259" key="4">
    <source>
        <dbReference type="PROSITE" id="PS51118"/>
    </source>
</evidence>
<dbReference type="InterPro" id="IPR002577">
    <property type="entry name" value="HTH_HxlR"/>
</dbReference>
<evidence type="ECO:0000256" key="2">
    <source>
        <dbReference type="ARBA" id="ARBA00023125"/>
    </source>
</evidence>
<sequence>METVVNEMIITKEECKSSVGHILDALYVLNGKWKLPLIFTLREGPKRFNEIQKVLDGITPKILAKELKDLELNGFVIRSVYPTTPVTVIYEATDYSGTLNRVLEELRTWGASHREKVKQSMRVTKS</sequence>
<name>A0A4Q0M6R6_9SPHI</name>
<dbReference type="EMBL" id="RXOC01000010">
    <property type="protein sequence ID" value="RXF68685.1"/>
    <property type="molecule type" value="Genomic_DNA"/>
</dbReference>
<dbReference type="InterPro" id="IPR036390">
    <property type="entry name" value="WH_DNA-bd_sf"/>
</dbReference>
<keyword evidence="3" id="KW-0804">Transcription</keyword>
<organism evidence="5 6">
    <name type="scientific">Arcticibacter tournemirensis</name>
    <dbReference type="NCBI Taxonomy" id="699437"/>
    <lineage>
        <taxon>Bacteria</taxon>
        <taxon>Pseudomonadati</taxon>
        <taxon>Bacteroidota</taxon>
        <taxon>Sphingobacteriia</taxon>
        <taxon>Sphingobacteriales</taxon>
        <taxon>Sphingobacteriaceae</taxon>
        <taxon>Arcticibacter</taxon>
    </lineage>
</organism>
<evidence type="ECO:0000256" key="3">
    <source>
        <dbReference type="ARBA" id="ARBA00023163"/>
    </source>
</evidence>
<dbReference type="RefSeq" id="WP_128770317.1">
    <property type="nucleotide sequence ID" value="NZ_RXOC01000010.1"/>
</dbReference>
<dbReference type="InterPro" id="IPR036388">
    <property type="entry name" value="WH-like_DNA-bd_sf"/>
</dbReference>
<comment type="caution">
    <text evidence="5">The sequence shown here is derived from an EMBL/GenBank/DDBJ whole genome shotgun (WGS) entry which is preliminary data.</text>
</comment>
<accession>A0A4Q0M6R6</accession>
<keyword evidence="2" id="KW-0238">DNA-binding</keyword>
<evidence type="ECO:0000256" key="1">
    <source>
        <dbReference type="ARBA" id="ARBA00023015"/>
    </source>
</evidence>
<dbReference type="AlphaFoldDB" id="A0A4Q0M6R6"/>